<evidence type="ECO:0000256" key="9">
    <source>
        <dbReference type="ARBA" id="ARBA00023316"/>
    </source>
</evidence>
<feature type="transmembrane region" description="Helical" evidence="11">
    <location>
        <begin position="528"/>
        <end position="551"/>
    </location>
</feature>
<gene>
    <name evidence="14" type="ORF">B0T25DRAFT_631047</name>
</gene>
<comment type="similarity">
    <text evidence="10">Belongs to the chitin synthase family. Class III subfamily.</text>
</comment>
<dbReference type="GO" id="GO:0006031">
    <property type="term" value="P:chitin biosynthetic process"/>
    <property type="evidence" value="ECO:0007669"/>
    <property type="project" value="UniProtKB-UniRule"/>
</dbReference>
<feature type="transmembrane region" description="Helical" evidence="11">
    <location>
        <begin position="453"/>
        <end position="477"/>
    </location>
</feature>
<dbReference type="InterPro" id="IPR029044">
    <property type="entry name" value="Nucleotide-diphossugar_trans"/>
</dbReference>
<proteinExistence type="inferred from homology"/>
<dbReference type="GO" id="GO:0071555">
    <property type="term" value="P:cell wall organization"/>
    <property type="evidence" value="ECO:0007669"/>
    <property type="project" value="UniProtKB-KW"/>
</dbReference>
<dbReference type="Pfam" id="PF08407">
    <property type="entry name" value="Chitin_synth_1N"/>
    <property type="match status" value="1"/>
</dbReference>
<comment type="caution">
    <text evidence="14">The sequence shown here is derived from an EMBL/GenBank/DDBJ whole genome shotgun (WGS) entry which is preliminary data.</text>
</comment>
<comment type="catalytic activity">
    <reaction evidence="11">
        <text>[(1-&gt;4)-N-acetyl-beta-D-glucosaminyl](n) + UDP-N-acetyl-alpha-D-glucosamine = [(1-&gt;4)-N-acetyl-beta-D-glucosaminyl](n+1) + UDP + H(+)</text>
        <dbReference type="Rhea" id="RHEA:16637"/>
        <dbReference type="Rhea" id="RHEA-COMP:9593"/>
        <dbReference type="Rhea" id="RHEA-COMP:9595"/>
        <dbReference type="ChEBI" id="CHEBI:15378"/>
        <dbReference type="ChEBI" id="CHEBI:17029"/>
        <dbReference type="ChEBI" id="CHEBI:57705"/>
        <dbReference type="ChEBI" id="CHEBI:58223"/>
        <dbReference type="EC" id="2.4.1.16"/>
    </reaction>
</comment>
<dbReference type="GO" id="GO:0005886">
    <property type="term" value="C:plasma membrane"/>
    <property type="evidence" value="ECO:0007669"/>
    <property type="project" value="UniProtKB-SubCell"/>
</dbReference>
<keyword evidence="15" id="KW-1185">Reference proteome</keyword>
<evidence type="ECO:0000256" key="8">
    <source>
        <dbReference type="ARBA" id="ARBA00023136"/>
    </source>
</evidence>
<feature type="domain" description="Chitin synthase N-terminal" evidence="13">
    <location>
        <begin position="35"/>
        <end position="93"/>
    </location>
</feature>
<feature type="region of interest" description="Disordered" evidence="12">
    <location>
        <begin position="1"/>
        <end position="38"/>
    </location>
</feature>
<dbReference type="PANTHER" id="PTHR22914:SF11">
    <property type="entry name" value="CHITIN SYNTHASE B"/>
    <property type="match status" value="1"/>
</dbReference>
<dbReference type="Pfam" id="PF01644">
    <property type="entry name" value="Chitin_synth_1"/>
    <property type="match status" value="1"/>
</dbReference>
<dbReference type="SUPFAM" id="SSF53448">
    <property type="entry name" value="Nucleotide-diphospho-sugar transferases"/>
    <property type="match status" value="1"/>
</dbReference>
<reference evidence="14" key="2">
    <citation type="submission" date="2023-06" db="EMBL/GenBank/DDBJ databases">
        <authorList>
            <consortium name="Lawrence Berkeley National Laboratory"/>
            <person name="Haridas S."/>
            <person name="Hensen N."/>
            <person name="Bonometti L."/>
            <person name="Westerberg I."/>
            <person name="Brannstrom I.O."/>
            <person name="Guillou S."/>
            <person name="Cros-Aarteil S."/>
            <person name="Calhoun S."/>
            <person name="Kuo A."/>
            <person name="Mondo S."/>
            <person name="Pangilinan J."/>
            <person name="Riley R."/>
            <person name="Labutti K."/>
            <person name="Andreopoulos B."/>
            <person name="Lipzen A."/>
            <person name="Chen C."/>
            <person name="Yanf M."/>
            <person name="Daum C."/>
            <person name="Ng V."/>
            <person name="Clum A."/>
            <person name="Steindorff A."/>
            <person name="Ohm R."/>
            <person name="Martin F."/>
            <person name="Silar P."/>
            <person name="Natvig D."/>
            <person name="Lalanne C."/>
            <person name="Gautier V."/>
            <person name="Ament-Velasquez S.L."/>
            <person name="Kruys A."/>
            <person name="Hutchinson M.I."/>
            <person name="Powell A.J."/>
            <person name="Barry K."/>
            <person name="Miller A.N."/>
            <person name="Grigoriev I.V."/>
            <person name="Debuchy R."/>
            <person name="Gladieux P."/>
            <person name="Thoren M.H."/>
            <person name="Johannesson H."/>
        </authorList>
    </citation>
    <scope>NUCLEOTIDE SEQUENCE</scope>
    <source>
        <strain evidence="14">CBS 955.72</strain>
    </source>
</reference>
<dbReference type="PANTHER" id="PTHR22914">
    <property type="entry name" value="CHITIN SYNTHASE"/>
    <property type="match status" value="1"/>
</dbReference>
<comment type="function">
    <text evidence="11">Polymerizes chitin, a structural polymer of the cell wall and septum, by transferring the sugar moiety of UDP-GlcNAc to the non-reducing end of the growing chitin polymer.</text>
</comment>
<keyword evidence="7 11" id="KW-1133">Transmembrane helix</keyword>
<dbReference type="InterPro" id="IPR013616">
    <property type="entry name" value="Chitin_synth_N"/>
</dbReference>
<feature type="region of interest" description="Disordered" evidence="12">
    <location>
        <begin position="644"/>
        <end position="672"/>
    </location>
</feature>
<organism evidence="14 15">
    <name type="scientific">Lasiosphaeria hispida</name>
    <dbReference type="NCBI Taxonomy" id="260671"/>
    <lineage>
        <taxon>Eukaryota</taxon>
        <taxon>Fungi</taxon>
        <taxon>Dikarya</taxon>
        <taxon>Ascomycota</taxon>
        <taxon>Pezizomycotina</taxon>
        <taxon>Sordariomycetes</taxon>
        <taxon>Sordariomycetidae</taxon>
        <taxon>Sordariales</taxon>
        <taxon>Lasiosphaeriaceae</taxon>
        <taxon>Lasiosphaeria</taxon>
    </lineage>
</organism>
<evidence type="ECO:0000313" key="14">
    <source>
        <dbReference type="EMBL" id="KAK3352183.1"/>
    </source>
</evidence>
<sequence length="795" mass="89531">MEVDEAELGLLAPRTPAARSSHSNLSPPSHPAPDEYPVPSAIKNSVQAQYKGQEGGDREFTHLRYTAIPVDPDEYTLKNGYDLRASRQKRHTEIMIGVTCYNEDKILLCRTLDSVIRDCRLICQLTKSSFWPKGGPAWQKIVICLLVDGLDACDPGFLDVLATLGLFQKRLLRAQTEDGQDVLGHMFEYSTQLSVTEKLQLIRPGDDGIDVPPMQLMLLIKARNLGKINSYRWMYNGFARILNPEVVVNIDVGTRVMPRSILTFWEAFYNDKDIGAVCGEICCSFRGRWTNYLNPLIAAQNFEYKVGFQLERALESSTGYLSVLPGAFSAYRFRSNFGAPLVDSFIGDPSSKDHAKISLKPFQLNRYLADDRIIPFGVISKEGQRWHLEYLSGARAETDIPTTTTDFINQRRRWLNGALFATLHTTRSWAALYKSDHSIGRVVALHIQLVYNLLNVFLGWFSLAAFLLTTFTINSIASDPPPDTPVDGFPFGAASPIVNAVVQLVYMATIVLQFVLAIGSRPRNHRVAYFISFIIFAVIQLYMLLNIAYLLKRVADFRGGDTNGASNYSYINQYYADLGEVTIIVTALCTFGVYIIAGVLALDPWHLLTSYAQFLFVSSAYVNILQIYAFSNLQDVTWGQKDGREPGTTWDASAPSASASGSGCDSGSGSSFTAVLPPQSEEHSIDAEFERTVLRALTAETRGAENKPQGTEDSLLEFRTLILAVYIFSNFLLCMVIMDTSLKPLWWLGDDYWHKIWFFRVWMWLNNASFLIRLVGCVYYHGRRYLRASMLWRYY</sequence>
<keyword evidence="5 11" id="KW-0808">Transferase</keyword>
<keyword evidence="8 11" id="KW-0472">Membrane</keyword>
<dbReference type="Proteomes" id="UP001275084">
    <property type="component" value="Unassembled WGS sequence"/>
</dbReference>
<protein>
    <recommendedName>
        <fullName evidence="2 11">Chitin synthase</fullName>
        <ecNumber evidence="2 11">2.4.1.16</ecNumber>
    </recommendedName>
</protein>
<dbReference type="EC" id="2.4.1.16" evidence="2 11"/>
<dbReference type="EMBL" id="JAUIQD010000004">
    <property type="protein sequence ID" value="KAK3352183.1"/>
    <property type="molecule type" value="Genomic_DNA"/>
</dbReference>
<keyword evidence="4 11" id="KW-0328">Glycosyltransferase</keyword>
<evidence type="ECO:0000256" key="6">
    <source>
        <dbReference type="ARBA" id="ARBA00022692"/>
    </source>
</evidence>
<name>A0AAJ0HGE5_9PEZI</name>
<evidence type="ECO:0000259" key="13">
    <source>
        <dbReference type="Pfam" id="PF08407"/>
    </source>
</evidence>
<reference evidence="14" key="1">
    <citation type="journal article" date="2023" name="Mol. Phylogenet. Evol.">
        <title>Genome-scale phylogeny and comparative genomics of the fungal order Sordariales.</title>
        <authorList>
            <person name="Hensen N."/>
            <person name="Bonometti L."/>
            <person name="Westerberg I."/>
            <person name="Brannstrom I.O."/>
            <person name="Guillou S."/>
            <person name="Cros-Aarteil S."/>
            <person name="Calhoun S."/>
            <person name="Haridas S."/>
            <person name="Kuo A."/>
            <person name="Mondo S."/>
            <person name="Pangilinan J."/>
            <person name="Riley R."/>
            <person name="LaButti K."/>
            <person name="Andreopoulos B."/>
            <person name="Lipzen A."/>
            <person name="Chen C."/>
            <person name="Yan M."/>
            <person name="Daum C."/>
            <person name="Ng V."/>
            <person name="Clum A."/>
            <person name="Steindorff A."/>
            <person name="Ohm R.A."/>
            <person name="Martin F."/>
            <person name="Silar P."/>
            <person name="Natvig D.O."/>
            <person name="Lalanne C."/>
            <person name="Gautier V."/>
            <person name="Ament-Velasquez S.L."/>
            <person name="Kruys A."/>
            <person name="Hutchinson M.I."/>
            <person name="Powell A.J."/>
            <person name="Barry K."/>
            <person name="Miller A.N."/>
            <person name="Grigoriev I.V."/>
            <person name="Debuchy R."/>
            <person name="Gladieux P."/>
            <person name="Hiltunen Thoren M."/>
            <person name="Johannesson H."/>
        </authorList>
    </citation>
    <scope>NUCLEOTIDE SEQUENCE</scope>
    <source>
        <strain evidence="14">CBS 955.72</strain>
    </source>
</reference>
<comment type="subcellular location">
    <subcellularLocation>
        <location evidence="1 11">Cell membrane</location>
        <topology evidence="1 11">Multi-pass membrane protein</topology>
    </subcellularLocation>
</comment>
<evidence type="ECO:0000256" key="7">
    <source>
        <dbReference type="ARBA" id="ARBA00022989"/>
    </source>
</evidence>
<dbReference type="GO" id="GO:0004100">
    <property type="term" value="F:chitin synthase activity"/>
    <property type="evidence" value="ECO:0007669"/>
    <property type="project" value="UniProtKB-UniRule"/>
</dbReference>
<feature type="compositionally biased region" description="Low complexity" evidence="12">
    <location>
        <begin position="652"/>
        <end position="671"/>
    </location>
</feature>
<keyword evidence="6 11" id="KW-0812">Transmembrane</keyword>
<keyword evidence="9 11" id="KW-0961">Cell wall biogenesis/degradation</keyword>
<evidence type="ECO:0000256" key="11">
    <source>
        <dbReference type="RuleBase" id="RU366040"/>
    </source>
</evidence>
<evidence type="ECO:0000256" key="2">
    <source>
        <dbReference type="ARBA" id="ARBA00012543"/>
    </source>
</evidence>
<evidence type="ECO:0000256" key="4">
    <source>
        <dbReference type="ARBA" id="ARBA00022676"/>
    </source>
</evidence>
<feature type="transmembrane region" description="Helical" evidence="11">
    <location>
        <begin position="497"/>
        <end position="516"/>
    </location>
</feature>
<evidence type="ECO:0000256" key="12">
    <source>
        <dbReference type="SAM" id="MobiDB-lite"/>
    </source>
</evidence>
<evidence type="ECO:0000256" key="1">
    <source>
        <dbReference type="ARBA" id="ARBA00004651"/>
    </source>
</evidence>
<evidence type="ECO:0000256" key="5">
    <source>
        <dbReference type="ARBA" id="ARBA00022679"/>
    </source>
</evidence>
<dbReference type="InterPro" id="IPR004835">
    <property type="entry name" value="Chitin_synth"/>
</dbReference>
<evidence type="ECO:0000256" key="3">
    <source>
        <dbReference type="ARBA" id="ARBA00022475"/>
    </source>
</evidence>
<feature type="transmembrane region" description="Helical" evidence="11">
    <location>
        <begin position="721"/>
        <end position="738"/>
    </location>
</feature>
<dbReference type="AlphaFoldDB" id="A0AAJ0HGE5"/>
<feature type="transmembrane region" description="Helical" evidence="11">
    <location>
        <begin position="581"/>
        <end position="602"/>
    </location>
</feature>
<evidence type="ECO:0000256" key="10">
    <source>
        <dbReference type="ARBA" id="ARBA00038055"/>
    </source>
</evidence>
<feature type="transmembrane region" description="Helical" evidence="11">
    <location>
        <begin position="758"/>
        <end position="780"/>
    </location>
</feature>
<evidence type="ECO:0000313" key="15">
    <source>
        <dbReference type="Proteomes" id="UP001275084"/>
    </source>
</evidence>
<accession>A0AAJ0HGE5</accession>
<keyword evidence="3 11" id="KW-1003">Cell membrane</keyword>
<dbReference type="GO" id="GO:0030428">
    <property type="term" value="C:cell septum"/>
    <property type="evidence" value="ECO:0007669"/>
    <property type="project" value="TreeGrafter"/>
</dbReference>